<comment type="caution">
    <text evidence="6">The sequence shown here is derived from an EMBL/GenBank/DDBJ whole genome shotgun (WGS) entry which is preliminary data.</text>
</comment>
<evidence type="ECO:0000256" key="2">
    <source>
        <dbReference type="ARBA" id="ARBA00022748"/>
    </source>
</evidence>
<keyword evidence="4" id="KW-0676">Redox-active center</keyword>
<keyword evidence="7" id="KW-1185">Reference proteome</keyword>
<dbReference type="AlphaFoldDB" id="A0A3D9L1Y9"/>
<evidence type="ECO:0000259" key="5">
    <source>
        <dbReference type="PROSITE" id="PS51352"/>
    </source>
</evidence>
<dbReference type="InterPro" id="IPR017937">
    <property type="entry name" value="Thioredoxin_CS"/>
</dbReference>
<evidence type="ECO:0000256" key="4">
    <source>
        <dbReference type="ARBA" id="ARBA00023284"/>
    </source>
</evidence>
<dbReference type="SUPFAM" id="SSF52833">
    <property type="entry name" value="Thioredoxin-like"/>
    <property type="match status" value="1"/>
</dbReference>
<feature type="domain" description="Thioredoxin" evidence="5">
    <location>
        <begin position="223"/>
        <end position="362"/>
    </location>
</feature>
<dbReference type="GO" id="GO:0030313">
    <property type="term" value="C:cell envelope"/>
    <property type="evidence" value="ECO:0007669"/>
    <property type="project" value="UniProtKB-SubCell"/>
</dbReference>
<name>A0A3D9L1Y9_MARFU</name>
<dbReference type="GO" id="GO:0017004">
    <property type="term" value="P:cytochrome complex assembly"/>
    <property type="evidence" value="ECO:0007669"/>
    <property type="project" value="UniProtKB-KW"/>
</dbReference>
<gene>
    <name evidence="6" type="ORF">C7460_11947</name>
</gene>
<dbReference type="InterPro" id="IPR025380">
    <property type="entry name" value="DUF4369"/>
</dbReference>
<sequence>MNMMKFLWLTCFVGVLMSCSPHSEGYVIQGVVSDVQDSTMLYLAKNNEDFDSTLVVGNRFSFSGKIAEDYVQMVIHSKDYKLFRPLWVVNSHITIDATNSTFGKATISGSRIQDQSNEYEAFIAPYRHQIDSFMTIVRKLDSDSTRDQLKPVYDSLKGVENKAGRNFIAMHPNYELSAFFLTFYKNEAPKDSTKVLFEHFAPHVKQTEWGKTIAVFLEKSKKFEVGDKATDFSLPTLANKTVNLSDFKGKYVLLEFWATWCGPCRRENPILRNAYSRFKDQGFEILGVNLDEKKDHWESTVREDSITWTTVGDLTGMNGEVPITYSIYYIPHNLLLDKNGVVVAKDLRGNALQNELEKIFGS</sequence>
<dbReference type="InterPro" id="IPR050553">
    <property type="entry name" value="Thioredoxin_ResA/DsbE_sf"/>
</dbReference>
<dbReference type="GO" id="GO:0016209">
    <property type="term" value="F:antioxidant activity"/>
    <property type="evidence" value="ECO:0007669"/>
    <property type="project" value="InterPro"/>
</dbReference>
<dbReference type="PROSITE" id="PS00194">
    <property type="entry name" value="THIOREDOXIN_1"/>
    <property type="match status" value="1"/>
</dbReference>
<evidence type="ECO:0000256" key="1">
    <source>
        <dbReference type="ARBA" id="ARBA00004196"/>
    </source>
</evidence>
<accession>A0A3D9L1Y9</accession>
<comment type="subcellular location">
    <subcellularLocation>
        <location evidence="1">Cell envelope</location>
    </subcellularLocation>
</comment>
<evidence type="ECO:0000313" key="7">
    <source>
        <dbReference type="Proteomes" id="UP000256779"/>
    </source>
</evidence>
<keyword evidence="3" id="KW-1015">Disulfide bond</keyword>
<organism evidence="6 7">
    <name type="scientific">Marinoscillum furvescens DSM 4134</name>
    <dbReference type="NCBI Taxonomy" id="1122208"/>
    <lineage>
        <taxon>Bacteria</taxon>
        <taxon>Pseudomonadati</taxon>
        <taxon>Bacteroidota</taxon>
        <taxon>Cytophagia</taxon>
        <taxon>Cytophagales</taxon>
        <taxon>Reichenbachiellaceae</taxon>
        <taxon>Marinoscillum</taxon>
    </lineage>
</organism>
<dbReference type="Pfam" id="PF14289">
    <property type="entry name" value="DUF4369"/>
    <property type="match status" value="1"/>
</dbReference>
<dbReference type="Proteomes" id="UP000256779">
    <property type="component" value="Unassembled WGS sequence"/>
</dbReference>
<evidence type="ECO:0000313" key="6">
    <source>
        <dbReference type="EMBL" id="RED94935.1"/>
    </source>
</evidence>
<dbReference type="GO" id="GO:0016491">
    <property type="term" value="F:oxidoreductase activity"/>
    <property type="evidence" value="ECO:0007669"/>
    <property type="project" value="InterPro"/>
</dbReference>
<protein>
    <submittedName>
        <fullName evidence="6">Uncharacterized protein DUF4369</fullName>
    </submittedName>
</protein>
<dbReference type="PROSITE" id="PS51257">
    <property type="entry name" value="PROKAR_LIPOPROTEIN"/>
    <property type="match status" value="1"/>
</dbReference>
<dbReference type="PANTHER" id="PTHR42852">
    <property type="entry name" value="THIOL:DISULFIDE INTERCHANGE PROTEIN DSBE"/>
    <property type="match status" value="1"/>
</dbReference>
<dbReference type="InterPro" id="IPR013766">
    <property type="entry name" value="Thioredoxin_domain"/>
</dbReference>
<keyword evidence="2" id="KW-0201">Cytochrome c-type biogenesis</keyword>
<dbReference type="PROSITE" id="PS51352">
    <property type="entry name" value="THIOREDOXIN_2"/>
    <property type="match status" value="1"/>
</dbReference>
<evidence type="ECO:0000256" key="3">
    <source>
        <dbReference type="ARBA" id="ARBA00023157"/>
    </source>
</evidence>
<proteinExistence type="predicted"/>
<dbReference type="EMBL" id="QREG01000019">
    <property type="protein sequence ID" value="RED94935.1"/>
    <property type="molecule type" value="Genomic_DNA"/>
</dbReference>
<reference evidence="6 7" key="1">
    <citation type="submission" date="2018-07" db="EMBL/GenBank/DDBJ databases">
        <title>Genomic Encyclopedia of Type Strains, Phase IV (KMG-IV): sequencing the most valuable type-strain genomes for metagenomic binning, comparative biology and taxonomic classification.</title>
        <authorList>
            <person name="Goeker M."/>
        </authorList>
    </citation>
    <scope>NUCLEOTIDE SEQUENCE [LARGE SCALE GENOMIC DNA]</scope>
    <source>
        <strain evidence="6 7">DSM 4134</strain>
    </source>
</reference>
<dbReference type="CDD" id="cd02966">
    <property type="entry name" value="TlpA_like_family"/>
    <property type="match status" value="1"/>
</dbReference>
<dbReference type="PANTHER" id="PTHR42852:SF6">
    <property type="entry name" value="THIOL:DISULFIDE INTERCHANGE PROTEIN DSBE"/>
    <property type="match status" value="1"/>
</dbReference>
<dbReference type="InterPro" id="IPR036249">
    <property type="entry name" value="Thioredoxin-like_sf"/>
</dbReference>
<dbReference type="Gene3D" id="3.40.30.10">
    <property type="entry name" value="Glutaredoxin"/>
    <property type="match status" value="1"/>
</dbReference>
<dbReference type="InterPro" id="IPR000866">
    <property type="entry name" value="AhpC/TSA"/>
</dbReference>
<dbReference type="OrthoDB" id="6399635at2"/>
<dbReference type="Pfam" id="PF00578">
    <property type="entry name" value="AhpC-TSA"/>
    <property type="match status" value="1"/>
</dbReference>